<dbReference type="AlphaFoldDB" id="A0A2Z2KP33"/>
<evidence type="ECO:0008006" key="5">
    <source>
        <dbReference type="Google" id="ProtNLM"/>
    </source>
</evidence>
<sequence>MPDPQLETVQRLTRLETKIDSIEDKLDAMLDAKETANKALDSTKSAHLRIDRLDKLVNWVGTTIIGAVLLAIISLVIKSKG</sequence>
<keyword evidence="4" id="KW-1185">Reference proteome</keyword>
<feature type="coiled-coil region" evidence="1">
    <location>
        <begin position="12"/>
        <end position="39"/>
    </location>
</feature>
<evidence type="ECO:0000256" key="2">
    <source>
        <dbReference type="SAM" id="Phobius"/>
    </source>
</evidence>
<organism evidence="3 4">
    <name type="scientific">Paenibacillus donghaensis</name>
    <dbReference type="NCBI Taxonomy" id="414771"/>
    <lineage>
        <taxon>Bacteria</taxon>
        <taxon>Bacillati</taxon>
        <taxon>Bacillota</taxon>
        <taxon>Bacilli</taxon>
        <taxon>Bacillales</taxon>
        <taxon>Paenibacillaceae</taxon>
        <taxon>Paenibacillus</taxon>
    </lineage>
</organism>
<dbReference type="InterPro" id="IPR019715">
    <property type="entry name" value="Haemolysin_XhlA"/>
</dbReference>
<keyword evidence="2" id="KW-0472">Membrane</keyword>
<dbReference type="RefSeq" id="WP_087915946.1">
    <property type="nucleotide sequence ID" value="NZ_CP021780.1"/>
</dbReference>
<keyword evidence="1" id="KW-0175">Coiled coil</keyword>
<dbReference type="KEGG" id="pdh:B9T62_14850"/>
<keyword evidence="2" id="KW-0812">Transmembrane</keyword>
<dbReference type="Pfam" id="PF10779">
    <property type="entry name" value="XhlA"/>
    <property type="match status" value="1"/>
</dbReference>
<protein>
    <recommendedName>
        <fullName evidence="5">Hemolysin XhlA</fullName>
    </recommendedName>
</protein>
<dbReference type="OrthoDB" id="2186744at2"/>
<keyword evidence="2" id="KW-1133">Transmembrane helix</keyword>
<evidence type="ECO:0000313" key="4">
    <source>
        <dbReference type="Proteomes" id="UP000249890"/>
    </source>
</evidence>
<name>A0A2Z2KP33_9BACL</name>
<accession>A0A2Z2KP33</accession>
<feature type="transmembrane region" description="Helical" evidence="2">
    <location>
        <begin position="56"/>
        <end position="77"/>
    </location>
</feature>
<dbReference type="EMBL" id="CP021780">
    <property type="protein sequence ID" value="ASA21941.1"/>
    <property type="molecule type" value="Genomic_DNA"/>
</dbReference>
<dbReference type="Proteomes" id="UP000249890">
    <property type="component" value="Chromosome"/>
</dbReference>
<proteinExistence type="predicted"/>
<evidence type="ECO:0000313" key="3">
    <source>
        <dbReference type="EMBL" id="ASA21941.1"/>
    </source>
</evidence>
<reference evidence="3 4" key="1">
    <citation type="submission" date="2017-06" db="EMBL/GenBank/DDBJ databases">
        <title>Complete genome sequence of Paenibacillus donghaensis KCTC 13049T isolated from East Sea sediment, South Korea.</title>
        <authorList>
            <person name="Jung B.K."/>
            <person name="Hong S.-J."/>
            <person name="Shin J.-H."/>
        </authorList>
    </citation>
    <scope>NUCLEOTIDE SEQUENCE [LARGE SCALE GENOMIC DNA]</scope>
    <source>
        <strain evidence="3 4">KCTC 13049</strain>
    </source>
</reference>
<gene>
    <name evidence="3" type="ORF">B9T62_14850</name>
</gene>
<evidence type="ECO:0000256" key="1">
    <source>
        <dbReference type="SAM" id="Coils"/>
    </source>
</evidence>